<dbReference type="RefSeq" id="WP_279626913.1">
    <property type="nucleotide sequence ID" value="NZ_JBFAGR010000007.1"/>
</dbReference>
<organism evidence="2 3">
    <name type="scientific">Streptomyces atroolivaceus</name>
    <dbReference type="NCBI Taxonomy" id="66869"/>
    <lineage>
        <taxon>Bacteria</taxon>
        <taxon>Bacillati</taxon>
        <taxon>Actinomycetota</taxon>
        <taxon>Actinomycetes</taxon>
        <taxon>Kitasatosporales</taxon>
        <taxon>Streptomycetaceae</taxon>
        <taxon>Streptomyces</taxon>
    </lineage>
</organism>
<dbReference type="GeneID" id="96256922"/>
<gene>
    <name evidence="2" type="ORF">ACFPL4_25220</name>
</gene>
<proteinExistence type="predicted"/>
<keyword evidence="3" id="KW-1185">Reference proteome</keyword>
<reference evidence="3" key="1">
    <citation type="journal article" date="2019" name="Int. J. Syst. Evol. Microbiol.">
        <title>The Global Catalogue of Microorganisms (GCM) 10K type strain sequencing project: providing services to taxonomists for standard genome sequencing and annotation.</title>
        <authorList>
            <consortium name="The Broad Institute Genomics Platform"/>
            <consortium name="The Broad Institute Genome Sequencing Center for Infectious Disease"/>
            <person name="Wu L."/>
            <person name="Ma J."/>
        </authorList>
    </citation>
    <scope>NUCLEOTIDE SEQUENCE [LARGE SCALE GENOMIC DNA]</scope>
    <source>
        <strain evidence="3">ICMP 257</strain>
    </source>
</reference>
<dbReference type="EMBL" id="JBHSJE010000007">
    <property type="protein sequence ID" value="MFC4981619.1"/>
    <property type="molecule type" value="Genomic_DNA"/>
</dbReference>
<protein>
    <submittedName>
        <fullName evidence="2">Uncharacterized protein</fullName>
    </submittedName>
</protein>
<evidence type="ECO:0000256" key="1">
    <source>
        <dbReference type="SAM" id="MobiDB-lite"/>
    </source>
</evidence>
<evidence type="ECO:0000313" key="3">
    <source>
        <dbReference type="Proteomes" id="UP001595908"/>
    </source>
</evidence>
<sequence length="44" mass="4428">MDTRTVDTVETPTVPAPPAAYMPPDACPVVRGLPGRGPLGPAVG</sequence>
<evidence type="ECO:0000313" key="2">
    <source>
        <dbReference type="EMBL" id="MFC4981619.1"/>
    </source>
</evidence>
<name>A0ABV9VFP8_STRAZ</name>
<accession>A0ABV9VFP8</accession>
<comment type="caution">
    <text evidence="2">The sequence shown here is derived from an EMBL/GenBank/DDBJ whole genome shotgun (WGS) entry which is preliminary data.</text>
</comment>
<dbReference type="Proteomes" id="UP001595908">
    <property type="component" value="Unassembled WGS sequence"/>
</dbReference>
<feature type="region of interest" description="Disordered" evidence="1">
    <location>
        <begin position="1"/>
        <end position="20"/>
    </location>
</feature>